<proteinExistence type="predicted"/>
<dbReference type="Proteomes" id="UP000009256">
    <property type="component" value="Chromosome"/>
</dbReference>
<dbReference type="AlphaFoldDB" id="E4S8K0"/>
<dbReference type="eggNOG" id="ENOG502ZCKD">
    <property type="taxonomic scope" value="Bacteria"/>
</dbReference>
<protein>
    <submittedName>
        <fullName evidence="1">Uncharacterized protein</fullName>
    </submittedName>
</protein>
<dbReference type="RefSeq" id="WP_013431757.1">
    <property type="nucleotide sequence ID" value="NC_014721.1"/>
</dbReference>
<accession>E4S8K0</accession>
<reference key="1">
    <citation type="submission" date="2010-11" db="EMBL/GenBank/DDBJ databases">
        <title>Complete sequence of chromosome of Caldicellulosiruptor kristjanssonii 177R1B.</title>
        <authorList>
            <consortium name="US DOE Joint Genome Institute"/>
            <person name="Lucas S."/>
            <person name="Copeland A."/>
            <person name="Lapidus A."/>
            <person name="Cheng J.-F."/>
            <person name="Bruce D."/>
            <person name="Goodwin L."/>
            <person name="Pitluck S."/>
            <person name="Davenport K."/>
            <person name="Detter J.C."/>
            <person name="Han C."/>
            <person name="Tapia R."/>
            <person name="Land M."/>
            <person name="Hauser L."/>
            <person name="Jeffries C."/>
            <person name="Kyrpides N."/>
            <person name="Ivanova N."/>
            <person name="Mikhailova N."/>
            <person name="Blumer-Schuette S.E."/>
            <person name="Kelly R.M."/>
            <person name="Woyke T."/>
        </authorList>
    </citation>
    <scope>NUCLEOTIDE SEQUENCE</scope>
    <source>
        <strain>177R1B</strain>
    </source>
</reference>
<evidence type="ECO:0000313" key="2">
    <source>
        <dbReference type="Proteomes" id="UP000009256"/>
    </source>
</evidence>
<evidence type="ECO:0000313" key="1">
    <source>
        <dbReference type="EMBL" id="ADQ39909.1"/>
    </source>
</evidence>
<sequence>MKKFLIMILTIGIIFFSWCAKFSNISETNFKSSSQFNITSSKKVTYNAERNPFFFKESISKVEYKGKFLFDDLVEKNVKLNIIKKANLKYGELYELKLEPIEGIPDERLSLGYFYVQKDKIYKIDPTKENLSKLKTREELPNDSVIVCQDKEIKDSLSENERGWHRCLRVERDKREYHAYNNQVETGYYETFIWEKNKGLISYRSGYGAERDSIELQIKDK</sequence>
<reference evidence="1 2" key="2">
    <citation type="journal article" date="2011" name="J. Bacteriol.">
        <title>Complete genome sequences for the anaerobic, extremely thermophilic plant biomass-degrading bacteria Caldicellulosiruptor hydrothermalis, Caldicellulosiruptor kristjanssonii, Caldicellulosiruptor kronotskyensis, Caldicellulosiruptor owensenis, and Caldicellulosiruptor lactoaceticus.</title>
        <authorList>
            <person name="Blumer-Schuette S.E."/>
            <person name="Ozdemir I."/>
            <person name="Mistry D."/>
            <person name="Lucas S."/>
            <person name="Lapidus A."/>
            <person name="Cheng J.F."/>
            <person name="Goodwin L.A."/>
            <person name="Pitluck S."/>
            <person name="Land M.L."/>
            <person name="Hauser L.J."/>
            <person name="Woyke T."/>
            <person name="Mikhailova N."/>
            <person name="Pati A."/>
            <person name="Kyrpides N.C."/>
            <person name="Ivanova N."/>
            <person name="Detter J.C."/>
            <person name="Walston-Davenport K."/>
            <person name="Han S."/>
            <person name="Adams M.W."/>
            <person name="Kelly R.M."/>
        </authorList>
    </citation>
    <scope>NUCLEOTIDE SEQUENCE [LARGE SCALE GENOMIC DNA]</scope>
    <source>
        <strain evidence="2">ATCC 700853 / DSM 12137 / I77R1B</strain>
    </source>
</reference>
<keyword evidence="2" id="KW-1185">Reference proteome</keyword>
<dbReference type="EMBL" id="CP002326">
    <property type="protein sequence ID" value="ADQ39909.1"/>
    <property type="molecule type" value="Genomic_DNA"/>
</dbReference>
<gene>
    <name evidence="1" type="ordered locus">Calkr_0351</name>
</gene>
<dbReference type="HOGENOM" id="CLU_1445177_0_0_9"/>
<dbReference type="OrthoDB" id="2082990at2"/>
<dbReference type="KEGG" id="cki:Calkr_0351"/>
<organism evidence="1 2">
    <name type="scientific">Caldicellulosiruptor acetigenus (strain ATCC 700853 / DSM 12137 / I77R1B)</name>
    <name type="common">Caldicellulosiruptor kristjanssonii</name>
    <dbReference type="NCBI Taxonomy" id="632335"/>
    <lineage>
        <taxon>Bacteria</taxon>
        <taxon>Bacillati</taxon>
        <taxon>Bacillota</taxon>
        <taxon>Bacillota incertae sedis</taxon>
        <taxon>Caldicellulosiruptorales</taxon>
        <taxon>Caldicellulosiruptoraceae</taxon>
        <taxon>Caldicellulosiruptor</taxon>
    </lineage>
</organism>
<name>E4S8K0_CALA7</name>